<dbReference type="PROSITE" id="PS51462">
    <property type="entry name" value="NUDIX"/>
    <property type="match status" value="1"/>
</dbReference>
<organism evidence="3 4">
    <name type="scientific">Paractinoplanes brasiliensis</name>
    <dbReference type="NCBI Taxonomy" id="52695"/>
    <lineage>
        <taxon>Bacteria</taxon>
        <taxon>Bacillati</taxon>
        <taxon>Actinomycetota</taxon>
        <taxon>Actinomycetes</taxon>
        <taxon>Micromonosporales</taxon>
        <taxon>Micromonosporaceae</taxon>
        <taxon>Paractinoplanes</taxon>
    </lineage>
</organism>
<dbReference type="Gene3D" id="3.90.79.10">
    <property type="entry name" value="Nucleoside Triphosphate Pyrophosphohydrolase"/>
    <property type="match status" value="1"/>
</dbReference>
<evidence type="ECO:0000313" key="4">
    <source>
        <dbReference type="Proteomes" id="UP000294901"/>
    </source>
</evidence>
<dbReference type="OrthoDB" id="9806150at2"/>
<dbReference type="InterPro" id="IPR015797">
    <property type="entry name" value="NUDIX_hydrolase-like_dom_sf"/>
</dbReference>
<keyword evidence="1" id="KW-0378">Hydrolase</keyword>
<evidence type="ECO:0000313" key="3">
    <source>
        <dbReference type="EMBL" id="TDO41290.1"/>
    </source>
</evidence>
<evidence type="ECO:0000256" key="1">
    <source>
        <dbReference type="ARBA" id="ARBA00022801"/>
    </source>
</evidence>
<proteinExistence type="predicted"/>
<reference evidence="3 4" key="1">
    <citation type="submission" date="2019-03" db="EMBL/GenBank/DDBJ databases">
        <title>Sequencing the genomes of 1000 actinobacteria strains.</title>
        <authorList>
            <person name="Klenk H.-P."/>
        </authorList>
    </citation>
    <scope>NUCLEOTIDE SEQUENCE [LARGE SCALE GENOMIC DNA]</scope>
    <source>
        <strain evidence="3 4">DSM 43805</strain>
    </source>
</reference>
<comment type="caution">
    <text evidence="3">The sequence shown here is derived from an EMBL/GenBank/DDBJ whole genome shotgun (WGS) entry which is preliminary data.</text>
</comment>
<dbReference type="RefSeq" id="WP_133875333.1">
    <property type="nucleotide sequence ID" value="NZ_BOMD01000030.1"/>
</dbReference>
<sequence>MSSEPRATERRRAQRIARYDELRAERPDLFINPPGAPFEILFDAESQTTVADECAARLRAEGKPEEYGDIGVIYEDSYVIALRDAVRKRDGRLGPYIRVLPLVNAAGAAILPLLPDGRAVLTRHFRHGLRDWQWEIPRGFADPGEDGAATAGRELSEELGVLVGGVELLGRMTLDDGFDEIYLARLDSTEMPVDSTSEAFVEGIDGIQLVTREEVEKMVVSGELTDSYTLAAFAMAVARGVW</sequence>
<protein>
    <submittedName>
        <fullName evidence="3">ADP-ribose pyrophosphatase</fullName>
    </submittedName>
</protein>
<dbReference type="AlphaFoldDB" id="A0A4R6JWY4"/>
<gene>
    <name evidence="3" type="ORF">C8E87_5020</name>
</gene>
<evidence type="ECO:0000259" key="2">
    <source>
        <dbReference type="PROSITE" id="PS51462"/>
    </source>
</evidence>
<dbReference type="PROSITE" id="PS00893">
    <property type="entry name" value="NUDIX_BOX"/>
    <property type="match status" value="1"/>
</dbReference>
<dbReference type="SUPFAM" id="SSF55811">
    <property type="entry name" value="Nudix"/>
    <property type="match status" value="1"/>
</dbReference>
<accession>A0A4R6JWY4</accession>
<feature type="domain" description="Nudix hydrolase" evidence="2">
    <location>
        <begin position="101"/>
        <end position="232"/>
    </location>
</feature>
<keyword evidence="4" id="KW-1185">Reference proteome</keyword>
<dbReference type="Pfam" id="PF00293">
    <property type="entry name" value="NUDIX"/>
    <property type="match status" value="1"/>
</dbReference>
<dbReference type="InterPro" id="IPR020084">
    <property type="entry name" value="NUDIX_hydrolase_CS"/>
</dbReference>
<dbReference type="GO" id="GO:0016787">
    <property type="term" value="F:hydrolase activity"/>
    <property type="evidence" value="ECO:0007669"/>
    <property type="project" value="UniProtKB-KW"/>
</dbReference>
<dbReference type="Proteomes" id="UP000294901">
    <property type="component" value="Unassembled WGS sequence"/>
</dbReference>
<dbReference type="InterPro" id="IPR000086">
    <property type="entry name" value="NUDIX_hydrolase_dom"/>
</dbReference>
<dbReference type="CDD" id="cd03424">
    <property type="entry name" value="NUDIX_ADPRase_Nudt5_UGPPase_Nudt14"/>
    <property type="match status" value="1"/>
</dbReference>
<name>A0A4R6JWY4_9ACTN</name>
<dbReference type="EMBL" id="SNWR01000001">
    <property type="protein sequence ID" value="TDO41290.1"/>
    <property type="molecule type" value="Genomic_DNA"/>
</dbReference>